<sequence length="626" mass="69307">MFCTVELYDRDFGYTWYCCNCSNGPMGVKINTHCTRCDHGRCGSSTASALRQNSQPAAGVGYAAKDHAASSLADLNAKGSPGICSEGLWDGDEPPSSSSDASSSDSDFDANDGDNLRFDAEAQATAADYERNTQVVLDALKAAPLTCAAPPTHQAGGSSRPRAGSAQFPKDRREKVSQSKKSRLGHQKKDHHRKIDEGGSEAHPQGTKVARRLKSKQDTVLYACPFFKNNPHRYRHVRSCNKPWTIEGLRNHLTREDSPHNLRLLDNDHQALQQPVEGIGERLRNDILVLSRGSGTEVSAADELWWFDVNALLFGEEERYRPSLTCSYDPGDIDRSNDWNKQQDYAHRVIQSLERDLPIEFAKNIVLYHLRSVQEASAKYLADEVIARFEHRVLHDFIVQPRDVVDSRRRGRGSGSNNVNDEMNPRGADIMDMERVGEQQQNSVIFADELTSFASSDFSGQPLMAPNPADHNQLSGPLAADPYPWTTSGLQYPETQSTLFDPYDTDMLSMGLNEQPLQMNNPLITAPSSFMNQAPPSPDWNKTEEETRFRAAESNDADIPANLHETVNPEFGSYAQGPAGGYNLMEGYSPNDGGNAACEMPEVFDYDPMMCDDAMIERFYGSGSGT</sequence>
<reference evidence="2" key="1">
    <citation type="submission" date="2023-01" db="EMBL/GenBank/DDBJ databases">
        <authorList>
            <person name="Van Ghelder C."/>
            <person name="Rancurel C."/>
        </authorList>
    </citation>
    <scope>NUCLEOTIDE SEQUENCE</scope>
    <source>
        <strain evidence="2">CNCM I-4278</strain>
    </source>
</reference>
<dbReference type="OrthoDB" id="4738706at2759"/>
<protein>
    <submittedName>
        <fullName evidence="2">Uncharacterized protein</fullName>
    </submittedName>
</protein>
<proteinExistence type="predicted"/>
<dbReference type="AlphaFoldDB" id="A0A9W4U9Z6"/>
<feature type="region of interest" description="Disordered" evidence="1">
    <location>
        <begin position="405"/>
        <end position="426"/>
    </location>
</feature>
<evidence type="ECO:0000313" key="3">
    <source>
        <dbReference type="Proteomes" id="UP001152607"/>
    </source>
</evidence>
<keyword evidence="3" id="KW-1185">Reference proteome</keyword>
<name>A0A9W4U9Z6_9PLEO</name>
<evidence type="ECO:0000313" key="2">
    <source>
        <dbReference type="EMBL" id="CAI6331798.1"/>
    </source>
</evidence>
<feature type="compositionally biased region" description="Low complexity" evidence="1">
    <location>
        <begin position="94"/>
        <end position="105"/>
    </location>
</feature>
<organism evidence="2 3">
    <name type="scientific">Periconia digitata</name>
    <dbReference type="NCBI Taxonomy" id="1303443"/>
    <lineage>
        <taxon>Eukaryota</taxon>
        <taxon>Fungi</taxon>
        <taxon>Dikarya</taxon>
        <taxon>Ascomycota</taxon>
        <taxon>Pezizomycotina</taxon>
        <taxon>Dothideomycetes</taxon>
        <taxon>Pleosporomycetidae</taxon>
        <taxon>Pleosporales</taxon>
        <taxon>Massarineae</taxon>
        <taxon>Periconiaceae</taxon>
        <taxon>Periconia</taxon>
    </lineage>
</organism>
<gene>
    <name evidence="2" type="ORF">PDIGIT_LOCUS4827</name>
</gene>
<comment type="caution">
    <text evidence="2">The sequence shown here is derived from an EMBL/GenBank/DDBJ whole genome shotgun (WGS) entry which is preliminary data.</text>
</comment>
<evidence type="ECO:0000256" key="1">
    <source>
        <dbReference type="SAM" id="MobiDB-lite"/>
    </source>
</evidence>
<dbReference type="EMBL" id="CAOQHR010000003">
    <property type="protein sequence ID" value="CAI6331798.1"/>
    <property type="molecule type" value="Genomic_DNA"/>
</dbReference>
<feature type="region of interest" description="Disordered" evidence="1">
    <location>
        <begin position="84"/>
        <end position="114"/>
    </location>
</feature>
<feature type="region of interest" description="Disordered" evidence="1">
    <location>
        <begin position="459"/>
        <end position="486"/>
    </location>
</feature>
<dbReference type="Proteomes" id="UP001152607">
    <property type="component" value="Unassembled WGS sequence"/>
</dbReference>
<feature type="compositionally biased region" description="Basic residues" evidence="1">
    <location>
        <begin position="178"/>
        <end position="192"/>
    </location>
</feature>
<feature type="region of interest" description="Disordered" evidence="1">
    <location>
        <begin position="148"/>
        <end position="209"/>
    </location>
</feature>
<accession>A0A9W4U9Z6</accession>